<reference evidence="13" key="1">
    <citation type="submission" date="2013-04" db="EMBL/GenBank/DDBJ databases">
        <authorList>
            <person name="Qu J."/>
            <person name="Murali S.C."/>
            <person name="Bandaranaike D."/>
            <person name="Bellair M."/>
            <person name="Blankenburg K."/>
            <person name="Chao H."/>
            <person name="Dinh H."/>
            <person name="Doddapaneni H."/>
            <person name="Downs B."/>
            <person name="Dugan-Rocha S."/>
            <person name="Elkadiri S."/>
            <person name="Gnanaolivu R.D."/>
            <person name="Hernandez B."/>
            <person name="Javaid M."/>
            <person name="Jayaseelan J.C."/>
            <person name="Lee S."/>
            <person name="Li M."/>
            <person name="Ming W."/>
            <person name="Munidasa M."/>
            <person name="Muniz J."/>
            <person name="Nguyen L."/>
            <person name="Ongeri F."/>
            <person name="Osuji N."/>
            <person name="Pu L.-L."/>
            <person name="Puazo M."/>
            <person name="Qu C."/>
            <person name="Quiroz J."/>
            <person name="Raj R."/>
            <person name="Weissenberger G."/>
            <person name="Xin Y."/>
            <person name="Zou X."/>
            <person name="Han Y."/>
            <person name="Richards S."/>
            <person name="Worley K."/>
            <person name="Muzny D."/>
            <person name="Gibbs R."/>
        </authorList>
    </citation>
    <scope>NUCLEOTIDE SEQUENCE</scope>
    <source>
        <strain evidence="13">Sampled in the wild</strain>
    </source>
</reference>
<keyword evidence="5 12" id="KW-0812">Transmembrane</keyword>
<feature type="compositionally biased region" description="Pro residues" evidence="11">
    <location>
        <begin position="106"/>
        <end position="115"/>
    </location>
</feature>
<comment type="similarity">
    <text evidence="2">Belongs to the otopetrin family.</text>
</comment>
<dbReference type="AlphaFoldDB" id="A0A8K0KII0"/>
<keyword evidence="7 12" id="KW-1133">Transmembrane helix</keyword>
<feature type="region of interest" description="Disordered" evidence="11">
    <location>
        <begin position="64"/>
        <end position="138"/>
    </location>
</feature>
<keyword evidence="4" id="KW-1003">Cell membrane</keyword>
<evidence type="ECO:0000256" key="11">
    <source>
        <dbReference type="SAM" id="MobiDB-lite"/>
    </source>
</evidence>
<reference evidence="13" key="2">
    <citation type="submission" date="2017-10" db="EMBL/GenBank/DDBJ databases">
        <title>Ladona fulva Genome sequencing and assembly.</title>
        <authorList>
            <person name="Murali S."/>
            <person name="Richards S."/>
            <person name="Bandaranaike D."/>
            <person name="Bellair M."/>
            <person name="Blankenburg K."/>
            <person name="Chao H."/>
            <person name="Dinh H."/>
            <person name="Doddapaneni H."/>
            <person name="Dugan-Rocha S."/>
            <person name="Elkadiri S."/>
            <person name="Gnanaolivu R."/>
            <person name="Hernandez B."/>
            <person name="Skinner E."/>
            <person name="Javaid M."/>
            <person name="Lee S."/>
            <person name="Li M."/>
            <person name="Ming W."/>
            <person name="Munidasa M."/>
            <person name="Muniz J."/>
            <person name="Nguyen L."/>
            <person name="Hughes D."/>
            <person name="Osuji N."/>
            <person name="Pu L.-L."/>
            <person name="Puazo M."/>
            <person name="Qu C."/>
            <person name="Quiroz J."/>
            <person name="Raj R."/>
            <person name="Weissenberger G."/>
            <person name="Xin Y."/>
            <person name="Zou X."/>
            <person name="Han Y."/>
            <person name="Worley K."/>
            <person name="Muzny D."/>
            <person name="Gibbs R."/>
        </authorList>
    </citation>
    <scope>NUCLEOTIDE SEQUENCE</scope>
    <source>
        <strain evidence="13">Sampled in the wild</strain>
    </source>
</reference>
<dbReference type="GO" id="GO:0015252">
    <property type="term" value="F:proton channel activity"/>
    <property type="evidence" value="ECO:0007669"/>
    <property type="project" value="InterPro"/>
</dbReference>
<organism evidence="13 14">
    <name type="scientific">Ladona fulva</name>
    <name type="common">Scarce chaser dragonfly</name>
    <name type="synonym">Libellula fulva</name>
    <dbReference type="NCBI Taxonomy" id="123851"/>
    <lineage>
        <taxon>Eukaryota</taxon>
        <taxon>Metazoa</taxon>
        <taxon>Ecdysozoa</taxon>
        <taxon>Arthropoda</taxon>
        <taxon>Hexapoda</taxon>
        <taxon>Insecta</taxon>
        <taxon>Pterygota</taxon>
        <taxon>Palaeoptera</taxon>
        <taxon>Odonata</taxon>
        <taxon>Epiprocta</taxon>
        <taxon>Anisoptera</taxon>
        <taxon>Libelluloidea</taxon>
        <taxon>Libellulidae</taxon>
        <taxon>Ladona</taxon>
    </lineage>
</organism>
<keyword evidence="9 12" id="KW-0472">Membrane</keyword>
<keyword evidence="10" id="KW-0407">Ion channel</keyword>
<dbReference type="InterPro" id="IPR004878">
    <property type="entry name" value="Otopetrin"/>
</dbReference>
<dbReference type="OrthoDB" id="6429739at2759"/>
<evidence type="ECO:0000256" key="9">
    <source>
        <dbReference type="ARBA" id="ARBA00023136"/>
    </source>
</evidence>
<accession>A0A8K0KII0</accession>
<sequence>MFIIMSFIYAKLLVVICIAYVLSEVVTHNVPLHYYEGFFTYLYGASILFLLYVFCYLLHDNSTGAPPPPPKPPKQSKAAKKAQKKQEKQEKEAAKKQKKSKKDASQPPPQPPPMPADEATGAPAGKGGKSGAMFQILK</sequence>
<keyword evidence="14" id="KW-1185">Reference proteome</keyword>
<keyword evidence="8" id="KW-0406">Ion transport</keyword>
<protein>
    <submittedName>
        <fullName evidence="13">Uncharacterized protein</fullName>
    </submittedName>
</protein>
<dbReference type="PANTHER" id="PTHR21522">
    <property type="entry name" value="PROTON CHANNEL OTOP"/>
    <property type="match status" value="1"/>
</dbReference>
<evidence type="ECO:0000256" key="2">
    <source>
        <dbReference type="ARBA" id="ARBA00006513"/>
    </source>
</evidence>
<comment type="caution">
    <text evidence="13">The sequence shown here is derived from an EMBL/GenBank/DDBJ whole genome shotgun (WGS) entry which is preliminary data.</text>
</comment>
<comment type="subcellular location">
    <subcellularLocation>
        <location evidence="1">Cell membrane</location>
        <topology evidence="1">Multi-pass membrane protein</topology>
    </subcellularLocation>
</comment>
<feature type="compositionally biased region" description="Basic and acidic residues" evidence="11">
    <location>
        <begin position="84"/>
        <end position="95"/>
    </location>
</feature>
<dbReference type="GO" id="GO:0005886">
    <property type="term" value="C:plasma membrane"/>
    <property type="evidence" value="ECO:0007669"/>
    <property type="project" value="UniProtKB-SubCell"/>
</dbReference>
<dbReference type="PANTHER" id="PTHR21522:SF62">
    <property type="entry name" value="OTOPETRIN-LIKE A, ISOFORM C"/>
    <property type="match status" value="1"/>
</dbReference>
<keyword evidence="6" id="KW-0375">Hydrogen ion transport</keyword>
<gene>
    <name evidence="13" type="ORF">J437_LFUL013156</name>
</gene>
<evidence type="ECO:0000313" key="13">
    <source>
        <dbReference type="EMBL" id="KAG8234869.1"/>
    </source>
</evidence>
<keyword evidence="3" id="KW-0813">Transport</keyword>
<evidence type="ECO:0000256" key="8">
    <source>
        <dbReference type="ARBA" id="ARBA00023065"/>
    </source>
</evidence>
<evidence type="ECO:0000256" key="4">
    <source>
        <dbReference type="ARBA" id="ARBA00022475"/>
    </source>
</evidence>
<evidence type="ECO:0000256" key="6">
    <source>
        <dbReference type="ARBA" id="ARBA00022781"/>
    </source>
</evidence>
<name>A0A8K0KII0_LADFU</name>
<evidence type="ECO:0000313" key="14">
    <source>
        <dbReference type="Proteomes" id="UP000792457"/>
    </source>
</evidence>
<evidence type="ECO:0000256" key="12">
    <source>
        <dbReference type="SAM" id="Phobius"/>
    </source>
</evidence>
<dbReference type="Proteomes" id="UP000792457">
    <property type="component" value="Unassembled WGS sequence"/>
</dbReference>
<evidence type="ECO:0000256" key="5">
    <source>
        <dbReference type="ARBA" id="ARBA00022692"/>
    </source>
</evidence>
<feature type="transmembrane region" description="Helical" evidence="12">
    <location>
        <begin position="39"/>
        <end position="58"/>
    </location>
</feature>
<evidence type="ECO:0000256" key="7">
    <source>
        <dbReference type="ARBA" id="ARBA00022989"/>
    </source>
</evidence>
<dbReference type="EMBL" id="KZ308852">
    <property type="protein sequence ID" value="KAG8234869.1"/>
    <property type="molecule type" value="Genomic_DNA"/>
</dbReference>
<evidence type="ECO:0000256" key="3">
    <source>
        <dbReference type="ARBA" id="ARBA00022448"/>
    </source>
</evidence>
<proteinExistence type="inferred from homology"/>
<evidence type="ECO:0000256" key="10">
    <source>
        <dbReference type="ARBA" id="ARBA00023303"/>
    </source>
</evidence>
<evidence type="ECO:0000256" key="1">
    <source>
        <dbReference type="ARBA" id="ARBA00004651"/>
    </source>
</evidence>